<dbReference type="EMBL" id="JALDAW010000022">
    <property type="protein sequence ID" value="MDY5169281.1"/>
    <property type="molecule type" value="Genomic_DNA"/>
</dbReference>
<dbReference type="GO" id="GO:0005886">
    <property type="term" value="C:plasma membrane"/>
    <property type="evidence" value="ECO:0007669"/>
    <property type="project" value="UniProtKB-SubCell"/>
</dbReference>
<dbReference type="Proteomes" id="UP001276902">
    <property type="component" value="Unassembled WGS sequence"/>
</dbReference>
<feature type="transmembrane region" description="Helical" evidence="6">
    <location>
        <begin position="245"/>
        <end position="268"/>
    </location>
</feature>
<dbReference type="EMBL" id="QJKH01000007">
    <property type="protein sequence ID" value="PXX78533.1"/>
    <property type="molecule type" value="Genomic_DNA"/>
</dbReference>
<comment type="caution">
    <text evidence="8">The sequence shown here is derived from an EMBL/GenBank/DDBJ whole genome shotgun (WGS) entry which is preliminary data.</text>
</comment>
<evidence type="ECO:0000256" key="6">
    <source>
        <dbReference type="SAM" id="Phobius"/>
    </source>
</evidence>
<evidence type="ECO:0000313" key="7">
    <source>
        <dbReference type="EMBL" id="MDY5169281.1"/>
    </source>
</evidence>
<comment type="subcellular location">
    <subcellularLocation>
        <location evidence="1">Cell membrane</location>
        <topology evidence="1">Multi-pass membrane protein</topology>
    </subcellularLocation>
</comment>
<gene>
    <name evidence="8" type="ORF">DES51_10774</name>
    <name evidence="7" type="ORF">MQE39_14270</name>
</gene>
<evidence type="ECO:0000313" key="9">
    <source>
        <dbReference type="Proteomes" id="UP000247612"/>
    </source>
</evidence>
<evidence type="ECO:0000256" key="1">
    <source>
        <dbReference type="ARBA" id="ARBA00004651"/>
    </source>
</evidence>
<keyword evidence="2" id="KW-1003">Cell membrane</keyword>
<reference evidence="8 9" key="1">
    <citation type="submission" date="2018-05" db="EMBL/GenBank/DDBJ databases">
        <title>Genomic Encyclopedia of Type Strains, Phase IV (KMG-IV): sequencing the most valuable type-strain genomes for metagenomic binning, comparative biology and taxonomic classification.</title>
        <authorList>
            <person name="Goeker M."/>
        </authorList>
    </citation>
    <scope>NUCLEOTIDE SEQUENCE [LARGE SCALE GENOMIC DNA]</scope>
    <source>
        <strain evidence="8 9">JC118</strain>
    </source>
</reference>
<evidence type="ECO:0000256" key="5">
    <source>
        <dbReference type="ARBA" id="ARBA00023136"/>
    </source>
</evidence>
<dbReference type="STRING" id="1034346.GCA_000313565_02979"/>
<feature type="transmembrane region" description="Helical" evidence="6">
    <location>
        <begin position="206"/>
        <end position="224"/>
    </location>
</feature>
<keyword evidence="3 6" id="KW-0812">Transmembrane</keyword>
<dbReference type="Proteomes" id="UP000247612">
    <property type="component" value="Unassembled WGS sequence"/>
</dbReference>
<feature type="transmembrane region" description="Helical" evidence="6">
    <location>
        <begin position="156"/>
        <end position="174"/>
    </location>
</feature>
<feature type="transmembrane region" description="Helical" evidence="6">
    <location>
        <begin position="20"/>
        <end position="45"/>
    </location>
</feature>
<dbReference type="PANTHER" id="PTHR47089">
    <property type="entry name" value="ABC TRANSPORTER, PERMEASE PROTEIN"/>
    <property type="match status" value="1"/>
</dbReference>
<dbReference type="CDD" id="cd06580">
    <property type="entry name" value="TM_PBP1_transp_TpRbsC_like"/>
    <property type="match status" value="1"/>
</dbReference>
<evidence type="ECO:0000256" key="3">
    <source>
        <dbReference type="ARBA" id="ARBA00022692"/>
    </source>
</evidence>
<reference evidence="7" key="2">
    <citation type="submission" date="2022-03" db="EMBL/GenBank/DDBJ databases">
        <title>First case of bacteraemia caused by Dielma fastidiosa in a patient hospitalised with diverticulitis.</title>
        <authorList>
            <person name="Forman-Ankjaer B."/>
            <person name="Hvid-Jensen F."/>
            <person name="Kobel C.M."/>
            <person name="Greve T."/>
        </authorList>
    </citation>
    <scope>NUCLEOTIDE SEQUENCE</scope>
    <source>
        <strain evidence="7">AUH_DF_2021</strain>
    </source>
</reference>
<organism evidence="8 9">
    <name type="scientific">Dielma fastidiosa</name>
    <dbReference type="NCBI Taxonomy" id="1034346"/>
    <lineage>
        <taxon>Bacteria</taxon>
        <taxon>Bacillati</taxon>
        <taxon>Bacillota</taxon>
        <taxon>Erysipelotrichia</taxon>
        <taxon>Erysipelotrichales</taxon>
        <taxon>Erysipelotrichaceae</taxon>
        <taxon>Dielma</taxon>
    </lineage>
</organism>
<keyword evidence="9" id="KW-1185">Reference proteome</keyword>
<evidence type="ECO:0000313" key="8">
    <source>
        <dbReference type="EMBL" id="PXX78533.1"/>
    </source>
</evidence>
<evidence type="ECO:0000256" key="2">
    <source>
        <dbReference type="ARBA" id="ARBA00022475"/>
    </source>
</evidence>
<dbReference type="InterPro" id="IPR001851">
    <property type="entry name" value="ABC_transp_permease"/>
</dbReference>
<keyword evidence="4 6" id="KW-1133">Transmembrane helix</keyword>
<feature type="transmembrane region" description="Helical" evidence="6">
    <location>
        <begin position="330"/>
        <end position="352"/>
    </location>
</feature>
<name>A0A2V2F4S2_9FIRM</name>
<feature type="transmembrane region" description="Helical" evidence="6">
    <location>
        <begin position="124"/>
        <end position="144"/>
    </location>
</feature>
<dbReference type="AlphaFoldDB" id="A0A2V2F4S2"/>
<protein>
    <submittedName>
        <fullName evidence="7">ABC transporter permease</fullName>
    </submittedName>
    <submittedName>
        <fullName evidence="8">Simple sugar transport system permease protein</fullName>
    </submittedName>
</protein>
<feature type="transmembrane region" description="Helical" evidence="6">
    <location>
        <begin position="100"/>
        <end position="118"/>
    </location>
</feature>
<dbReference type="RefSeq" id="WP_022939255.1">
    <property type="nucleotide sequence ID" value="NZ_BAABZA010000001.1"/>
</dbReference>
<keyword evidence="8" id="KW-0762">Sugar transport</keyword>
<accession>A0A2V2F4S2</accession>
<dbReference type="Pfam" id="PF02653">
    <property type="entry name" value="BPD_transp_2"/>
    <property type="match status" value="1"/>
</dbReference>
<dbReference type="OrthoDB" id="45037at2"/>
<evidence type="ECO:0000256" key="4">
    <source>
        <dbReference type="ARBA" id="ARBA00022989"/>
    </source>
</evidence>
<dbReference type="PANTHER" id="PTHR47089:SF1">
    <property type="entry name" value="GUANOSINE ABC TRANSPORTER PERMEASE PROTEIN NUPP"/>
    <property type="match status" value="1"/>
</dbReference>
<feature type="transmembrane region" description="Helical" evidence="6">
    <location>
        <begin position="65"/>
        <end position="88"/>
    </location>
</feature>
<proteinExistence type="predicted"/>
<keyword evidence="5 6" id="KW-0472">Membrane</keyword>
<dbReference type="GO" id="GO:0022857">
    <property type="term" value="F:transmembrane transporter activity"/>
    <property type="evidence" value="ECO:0007669"/>
    <property type="project" value="InterPro"/>
</dbReference>
<keyword evidence="8" id="KW-0813">Transport</keyword>
<dbReference type="GeneID" id="94440723"/>
<sequence length="371" mass="40452">MSNPLKNGVAKKKIKWTDDLPFEIIRMLLSIVIALFVTFIVLCFVSKTPVDDFIQLLTYPLQGKFYFGYVLIKMVPLTFAGLATLLYFRTGLFNLSTEGIFYICGVVCTYFAVGSIPLTGNGFIDSGICILASGIVGAIIALLPGYLKAKYNANEMVISLMMNSILFGIGFYLIKTYLAVEGVSGNASAPFASSAKLAIIMDGTQVHSGLILMLIAVAAIYILLFKTKLGYTIRMTGLNDRFAKYSGMSSFALFMAVHLIAGFLGGAGSAIELLGTYKRFSWTQLPGLGFTGALMAMLGKNHPIGVLIAAFGISYLRASAQLLANSSPVIDVKLVSIVEVILCLLISSQYFLKKWREKQLLKNEKEEMKDE</sequence>